<evidence type="ECO:0000313" key="2">
    <source>
        <dbReference type="Proteomes" id="UP000003688"/>
    </source>
</evidence>
<gene>
    <name evidence="1" type="ORF">Cflav_PD4196</name>
</gene>
<keyword evidence="2" id="KW-1185">Reference proteome</keyword>
<dbReference type="PROSITE" id="PS51257">
    <property type="entry name" value="PROKAR_LIPOPROTEIN"/>
    <property type="match status" value="1"/>
</dbReference>
<dbReference type="AlphaFoldDB" id="B9XF20"/>
<evidence type="ECO:0000313" key="1">
    <source>
        <dbReference type="EMBL" id="EEF61518.1"/>
    </source>
</evidence>
<dbReference type="STRING" id="320771.Cflav_PD4196"/>
<protein>
    <recommendedName>
        <fullName evidence="3">Lipoprotein</fullName>
    </recommendedName>
</protein>
<accession>B9XF20</accession>
<dbReference type="Proteomes" id="UP000003688">
    <property type="component" value="Unassembled WGS sequence"/>
</dbReference>
<organism evidence="1 2">
    <name type="scientific">Pedosphaera parvula (strain Ellin514)</name>
    <dbReference type="NCBI Taxonomy" id="320771"/>
    <lineage>
        <taxon>Bacteria</taxon>
        <taxon>Pseudomonadati</taxon>
        <taxon>Verrucomicrobiota</taxon>
        <taxon>Pedosphaerae</taxon>
        <taxon>Pedosphaerales</taxon>
        <taxon>Pedosphaeraceae</taxon>
        <taxon>Pedosphaera</taxon>
    </lineage>
</organism>
<evidence type="ECO:0008006" key="3">
    <source>
        <dbReference type="Google" id="ProtNLM"/>
    </source>
</evidence>
<reference evidence="1 2" key="1">
    <citation type="journal article" date="2011" name="J. Bacteriol.">
        <title>Genome sequence of 'Pedosphaera parvula' Ellin514, an aerobic Verrucomicrobial isolate from pasture soil.</title>
        <authorList>
            <person name="Kant R."/>
            <person name="van Passel M.W."/>
            <person name="Sangwan P."/>
            <person name="Palva A."/>
            <person name="Lucas S."/>
            <person name="Copeland A."/>
            <person name="Lapidus A."/>
            <person name="Glavina Del Rio T."/>
            <person name="Dalin E."/>
            <person name="Tice H."/>
            <person name="Bruce D."/>
            <person name="Goodwin L."/>
            <person name="Pitluck S."/>
            <person name="Chertkov O."/>
            <person name="Larimer F.W."/>
            <person name="Land M.L."/>
            <person name="Hauser L."/>
            <person name="Brettin T.S."/>
            <person name="Detter J.C."/>
            <person name="Han S."/>
            <person name="de Vos W.M."/>
            <person name="Janssen P.H."/>
            <person name="Smidt H."/>
        </authorList>
    </citation>
    <scope>NUCLEOTIDE SEQUENCE [LARGE SCALE GENOMIC DNA]</scope>
    <source>
        <strain evidence="1 2">Ellin514</strain>
    </source>
</reference>
<sequence length="120" mass="13209" precursor="true">MRLVPSTILVLALVGCSTSERGDIIDLRDTPSPDGRYVCTVFGETFYNTTGYAQHIYLRRSGEQRGYPGNVYVVPVGDDVAVSWTSPTNLLVRLSFETRRTIPAVTNVAGVTVTYSEMTK</sequence>
<name>B9XF20_PEDPL</name>
<comment type="caution">
    <text evidence="1">The sequence shown here is derived from an EMBL/GenBank/DDBJ whole genome shotgun (WGS) entry which is preliminary data.</text>
</comment>
<proteinExistence type="predicted"/>
<dbReference type="EMBL" id="ABOX02000009">
    <property type="protein sequence ID" value="EEF61518.1"/>
    <property type="molecule type" value="Genomic_DNA"/>
</dbReference>